<feature type="region of interest" description="Disordered" evidence="1">
    <location>
        <begin position="1"/>
        <end position="31"/>
    </location>
</feature>
<dbReference type="EMBL" id="BALG01000044">
    <property type="protein sequence ID" value="GAC41693.1"/>
    <property type="molecule type" value="Genomic_DNA"/>
</dbReference>
<feature type="region of interest" description="Disordered" evidence="1">
    <location>
        <begin position="68"/>
        <end position="116"/>
    </location>
</feature>
<gene>
    <name evidence="2" type="ORF">PPOP_1044</name>
</gene>
<keyword evidence="3" id="KW-1185">Reference proteome</keyword>
<comment type="caution">
    <text evidence="2">The sequence shown here is derived from an EMBL/GenBank/DDBJ whole genome shotgun (WGS) entry which is preliminary data.</text>
</comment>
<evidence type="ECO:0000313" key="3">
    <source>
        <dbReference type="Proteomes" id="UP000029453"/>
    </source>
</evidence>
<feature type="compositionally biased region" description="Low complexity" evidence="1">
    <location>
        <begin position="92"/>
        <end position="101"/>
    </location>
</feature>
<dbReference type="Proteomes" id="UP000029453">
    <property type="component" value="Unassembled WGS sequence"/>
</dbReference>
<reference evidence="2 3" key="1">
    <citation type="submission" date="2012-10" db="EMBL/GenBank/DDBJ databases">
        <title>Draft Genome Sequence of Paenibacillus popilliae ATCC 14706T.</title>
        <authorList>
            <person name="Iiyama K."/>
            <person name="Mori K."/>
            <person name="Mon H."/>
            <person name="Chieda Y."/>
            <person name="Lee J.M."/>
            <person name="Kusakabe T."/>
            <person name="Tashiro K."/>
            <person name="Asano S."/>
            <person name="Yasunaga-Aoki C."/>
            <person name="Shimizu S."/>
        </authorList>
    </citation>
    <scope>NUCLEOTIDE SEQUENCE [LARGE SCALE GENOMIC DNA]</scope>
    <source>
        <strain evidence="2 3">ATCC 14706</strain>
    </source>
</reference>
<name>M9M3E0_PAEPP</name>
<dbReference type="AlphaFoldDB" id="M9M3E0"/>
<organism evidence="2 3">
    <name type="scientific">Paenibacillus popilliae ATCC 14706</name>
    <dbReference type="NCBI Taxonomy" id="1212764"/>
    <lineage>
        <taxon>Bacteria</taxon>
        <taxon>Bacillati</taxon>
        <taxon>Bacillota</taxon>
        <taxon>Bacilli</taxon>
        <taxon>Bacillales</taxon>
        <taxon>Paenibacillaceae</taxon>
        <taxon>Paenibacillus</taxon>
    </lineage>
</organism>
<sequence length="116" mass="12830">MTFEKQPPKWLAKGVEPPESKKESGWAANDRPPADYFNWQMFTTYEALQELQEKAAEKDDVAKALKDARKHTDQSVQAITPESIGAETPSGAQAKANQAEANAKEYANKKVASIHV</sequence>
<protein>
    <submittedName>
        <fullName evidence="2">Uncharacterized protein</fullName>
    </submittedName>
</protein>
<accession>M9M3E0</accession>
<evidence type="ECO:0000256" key="1">
    <source>
        <dbReference type="SAM" id="MobiDB-lite"/>
    </source>
</evidence>
<feature type="non-terminal residue" evidence="2">
    <location>
        <position position="116"/>
    </location>
</feature>
<proteinExistence type="predicted"/>
<evidence type="ECO:0000313" key="2">
    <source>
        <dbReference type="EMBL" id="GAC41693.1"/>
    </source>
</evidence>